<sequence length="90" mass="10031">MSDPIQPEVSEDMNLLAAWIDYMLNGTLAVATEAPRLGFVLLVAEFGKIEDGRVNYISNGQREDMIALPREYLGSLEGRAQGFKRRARTS</sequence>
<gene>
    <name evidence="1" type="ORF">FJM51_13450</name>
</gene>
<accession>A0A501WP97</accession>
<dbReference type="EMBL" id="VFRP01000012">
    <property type="protein sequence ID" value="TPE49954.1"/>
    <property type="molecule type" value="Genomic_DNA"/>
</dbReference>
<organism evidence="1 2">
    <name type="scientific">Amaricoccus solimangrovi</name>
    <dbReference type="NCBI Taxonomy" id="2589815"/>
    <lineage>
        <taxon>Bacteria</taxon>
        <taxon>Pseudomonadati</taxon>
        <taxon>Pseudomonadota</taxon>
        <taxon>Alphaproteobacteria</taxon>
        <taxon>Rhodobacterales</taxon>
        <taxon>Paracoccaceae</taxon>
        <taxon>Amaricoccus</taxon>
    </lineage>
</organism>
<comment type="caution">
    <text evidence="1">The sequence shown here is derived from an EMBL/GenBank/DDBJ whole genome shotgun (WGS) entry which is preliminary data.</text>
</comment>
<dbReference type="RefSeq" id="WP_140454652.1">
    <property type="nucleotide sequence ID" value="NZ_VFRP01000012.1"/>
</dbReference>
<proteinExistence type="predicted"/>
<reference evidence="1 2" key="1">
    <citation type="submission" date="2019-06" db="EMBL/GenBank/DDBJ databases">
        <title>A novel bacterium of genus Amaricoccus, isolated from marine sediment.</title>
        <authorList>
            <person name="Huang H."/>
            <person name="Mo K."/>
            <person name="Hu Y."/>
        </authorList>
    </citation>
    <scope>NUCLEOTIDE SEQUENCE [LARGE SCALE GENOMIC DNA]</scope>
    <source>
        <strain evidence="1 2">HB172011</strain>
    </source>
</reference>
<protein>
    <submittedName>
        <fullName evidence="1">Uncharacterized protein</fullName>
    </submittedName>
</protein>
<dbReference type="AlphaFoldDB" id="A0A501WP97"/>
<evidence type="ECO:0000313" key="2">
    <source>
        <dbReference type="Proteomes" id="UP000319255"/>
    </source>
</evidence>
<keyword evidence="2" id="KW-1185">Reference proteome</keyword>
<dbReference type="OrthoDB" id="7509297at2"/>
<name>A0A501WP97_9RHOB</name>
<dbReference type="Proteomes" id="UP000319255">
    <property type="component" value="Unassembled WGS sequence"/>
</dbReference>
<evidence type="ECO:0000313" key="1">
    <source>
        <dbReference type="EMBL" id="TPE49954.1"/>
    </source>
</evidence>